<organism evidence="2 3">
    <name type="scientific">Necator americanus</name>
    <name type="common">Human hookworm</name>
    <dbReference type="NCBI Taxonomy" id="51031"/>
    <lineage>
        <taxon>Eukaryota</taxon>
        <taxon>Metazoa</taxon>
        <taxon>Ecdysozoa</taxon>
        <taxon>Nematoda</taxon>
        <taxon>Chromadorea</taxon>
        <taxon>Rhabditida</taxon>
        <taxon>Rhabditina</taxon>
        <taxon>Rhabditomorpha</taxon>
        <taxon>Strongyloidea</taxon>
        <taxon>Ancylostomatidae</taxon>
        <taxon>Bunostominae</taxon>
        <taxon>Necator</taxon>
    </lineage>
</organism>
<dbReference type="Proteomes" id="UP001303046">
    <property type="component" value="Unassembled WGS sequence"/>
</dbReference>
<proteinExistence type="predicted"/>
<keyword evidence="1" id="KW-1133">Transmembrane helix</keyword>
<comment type="caution">
    <text evidence="2">The sequence shown here is derived from an EMBL/GenBank/DDBJ whole genome shotgun (WGS) entry which is preliminary data.</text>
</comment>
<keyword evidence="3" id="KW-1185">Reference proteome</keyword>
<sequence length="121" mass="13395">MYGSETWATPSTVIERLDCTERKLLTQLLGYFGHWTLVSAFSFTLIGQSGNVALSAANALVYHIFTGNNSATANLYLHFSAAVIAVVLSCFIVWFLKVPANLKETKVTTQPEKRDRSTDTF</sequence>
<protein>
    <submittedName>
        <fullName evidence="2">Uncharacterized protein</fullName>
    </submittedName>
</protein>
<dbReference type="EMBL" id="JAVFWL010000002">
    <property type="protein sequence ID" value="KAK6737707.1"/>
    <property type="molecule type" value="Genomic_DNA"/>
</dbReference>
<evidence type="ECO:0000313" key="2">
    <source>
        <dbReference type="EMBL" id="KAK6737707.1"/>
    </source>
</evidence>
<accession>A0ABR1CH04</accession>
<keyword evidence="1" id="KW-0812">Transmembrane</keyword>
<evidence type="ECO:0000256" key="1">
    <source>
        <dbReference type="SAM" id="Phobius"/>
    </source>
</evidence>
<reference evidence="2 3" key="1">
    <citation type="submission" date="2023-08" db="EMBL/GenBank/DDBJ databases">
        <title>A Necator americanus chromosomal reference genome.</title>
        <authorList>
            <person name="Ilik V."/>
            <person name="Petrzelkova K.J."/>
            <person name="Pardy F."/>
            <person name="Fuh T."/>
            <person name="Niatou-Singa F.S."/>
            <person name="Gouil Q."/>
            <person name="Baker L."/>
            <person name="Ritchie M.E."/>
            <person name="Jex A.R."/>
            <person name="Gazzola D."/>
            <person name="Li H."/>
            <person name="Toshio Fujiwara R."/>
            <person name="Zhan B."/>
            <person name="Aroian R.V."/>
            <person name="Pafco B."/>
            <person name="Schwarz E.M."/>
        </authorList>
    </citation>
    <scope>NUCLEOTIDE SEQUENCE [LARGE SCALE GENOMIC DNA]</scope>
    <source>
        <strain evidence="2 3">Aroian</strain>
        <tissue evidence="2">Whole animal</tissue>
    </source>
</reference>
<feature type="transmembrane region" description="Helical" evidence="1">
    <location>
        <begin position="75"/>
        <end position="96"/>
    </location>
</feature>
<name>A0ABR1CH04_NECAM</name>
<keyword evidence="1" id="KW-0472">Membrane</keyword>
<gene>
    <name evidence="2" type="primary">Necator_chrII.g7842</name>
    <name evidence="2" type="ORF">RB195_020048</name>
</gene>
<evidence type="ECO:0000313" key="3">
    <source>
        <dbReference type="Proteomes" id="UP001303046"/>
    </source>
</evidence>